<accession>A0A5E6Z1N4</accession>
<organism evidence="1 2">
    <name type="scientific">Pseudomonas fluorescens</name>
    <dbReference type="NCBI Taxonomy" id="294"/>
    <lineage>
        <taxon>Bacteria</taxon>
        <taxon>Pseudomonadati</taxon>
        <taxon>Pseudomonadota</taxon>
        <taxon>Gammaproteobacteria</taxon>
        <taxon>Pseudomonadales</taxon>
        <taxon>Pseudomonadaceae</taxon>
        <taxon>Pseudomonas</taxon>
    </lineage>
</organism>
<protein>
    <submittedName>
        <fullName evidence="1">Uncharacterized protein</fullName>
    </submittedName>
</protein>
<proteinExistence type="predicted"/>
<reference evidence="1 2" key="1">
    <citation type="submission" date="2019-09" db="EMBL/GenBank/DDBJ databases">
        <authorList>
            <person name="Chandra G."/>
            <person name="Truman W A."/>
        </authorList>
    </citation>
    <scope>NUCLEOTIDE SEQUENCE [LARGE SCALE GENOMIC DNA]</scope>
    <source>
        <strain evidence="1">PS685</strain>
    </source>
</reference>
<sequence length="250" mass="27988">MLQAQGNTIAFAIIFQNLDIDLVANVDDFGRMLDTLPSHVSDVQQAINATQIDECAVIGEVFDDTFNLLTFLQRFQQSFTLGGVLCFQHAATRNNYVVALLVQLDDLEFQLFAFQVRSIAHWTNVNQRTWQERTDAVNVDSEAAFNLTVDNALDHFFCCEGCFQNDPAFSALGFFTGQFGFAKAVFDRVQRNVNFITDVDVQFASVVVELLQRDEAFRLQTSVNGNPTSLVIDINDDSGDDRASLKIQGF</sequence>
<dbReference type="Proteomes" id="UP000326437">
    <property type="component" value="Unassembled WGS sequence"/>
</dbReference>
<dbReference type="AntiFam" id="ANF00204">
    <property type="entry name" value="Shadow ORF (opposite rpsA)"/>
</dbReference>
<evidence type="ECO:0000313" key="2">
    <source>
        <dbReference type="Proteomes" id="UP000326437"/>
    </source>
</evidence>
<dbReference type="AlphaFoldDB" id="A0A5E6Z1N4"/>
<evidence type="ECO:0000313" key="1">
    <source>
        <dbReference type="EMBL" id="VVN58714.1"/>
    </source>
</evidence>
<name>A0A5E6Z1N4_PSEFL</name>
<gene>
    <name evidence="1" type="ORF">PS685_02892</name>
</gene>
<dbReference type="EMBL" id="CABVHO010000032">
    <property type="protein sequence ID" value="VVN58714.1"/>
    <property type="molecule type" value="Genomic_DNA"/>
</dbReference>